<dbReference type="InterPro" id="IPR029044">
    <property type="entry name" value="Nucleotide-diphossugar_trans"/>
</dbReference>
<evidence type="ECO:0000313" key="4">
    <source>
        <dbReference type="Proteomes" id="UP000050398"/>
    </source>
</evidence>
<keyword evidence="3" id="KW-0808">Transferase</keyword>
<dbReference type="RefSeq" id="WP_060673311.1">
    <property type="nucleotide sequence ID" value="NZ_JBCNGU010000027.1"/>
</dbReference>
<organism evidence="3 4">
    <name type="scientific">Rossellomorea vietnamensis</name>
    <dbReference type="NCBI Taxonomy" id="218284"/>
    <lineage>
        <taxon>Bacteria</taxon>
        <taxon>Bacillati</taxon>
        <taxon>Bacillota</taxon>
        <taxon>Bacilli</taxon>
        <taxon>Bacillales</taxon>
        <taxon>Bacillaceae</taxon>
        <taxon>Rossellomorea</taxon>
    </lineage>
</organism>
<dbReference type="Pfam" id="PF00535">
    <property type="entry name" value="Glycos_transf_2"/>
    <property type="match status" value="1"/>
</dbReference>
<dbReference type="GO" id="GO:0006493">
    <property type="term" value="P:protein O-linked glycosylation"/>
    <property type="evidence" value="ECO:0007669"/>
    <property type="project" value="TreeGrafter"/>
</dbReference>
<feature type="domain" description="Glycosyltransferase 2-like" evidence="2">
    <location>
        <begin position="9"/>
        <end position="173"/>
    </location>
</feature>
<evidence type="ECO:0000259" key="2">
    <source>
        <dbReference type="Pfam" id="PF00535"/>
    </source>
</evidence>
<proteinExistence type="predicted"/>
<gene>
    <name evidence="3" type="ORF">AM506_15045</name>
</gene>
<dbReference type="OrthoDB" id="396512at2"/>
<dbReference type="InterPro" id="IPR001173">
    <property type="entry name" value="Glyco_trans_2-like"/>
</dbReference>
<dbReference type="PANTHER" id="PTHR11675:SF126">
    <property type="entry name" value="RICIN B LECTIN DOMAIN-CONTAINING PROTEIN"/>
    <property type="match status" value="1"/>
</dbReference>
<accession>A0A0N8GGL5</accession>
<evidence type="ECO:0000256" key="1">
    <source>
        <dbReference type="ARBA" id="ARBA00023157"/>
    </source>
</evidence>
<keyword evidence="1" id="KW-1015">Disulfide bond</keyword>
<dbReference type="AlphaFoldDB" id="A0A0N8GGL5"/>
<dbReference type="Proteomes" id="UP000050398">
    <property type="component" value="Unassembled WGS sequence"/>
</dbReference>
<sequence length="293" mass="33653">MNSKLPKVSVIFPVRNEGKNVKMTLDSLFTVKSNIEMEAIIVDDASTDQCCHFLSNYPHKDKVTYIRTNGIGPANARNLGAENAHSDYLAFCDAHMTFEPFWIDRLVHHVIHGRSNAVCPAIGSLTDPLIKGYGQSLTPSLKIKWHQKHKYLFETAVLPGACIVISKKVFQDIGGFETGFSTWGHEDVELSLKLWLFGYQCHCEPNVTVLHLFRTSHPYSVNYEGIYYNMLRMAYLHFDDKRIKKAKTLVIHGSAAKIEKRVIQDGVLNKRGQYLRRRKMDIEELFKKFHIYF</sequence>
<reference evidence="3 4" key="1">
    <citation type="submission" date="2015-08" db="EMBL/GenBank/DDBJ databases">
        <title>Draft Genome Sequence of Bacillus vietnamensis UCD-SED5.</title>
        <authorList>
            <person name="Lee R.D."/>
            <person name="Jospin G."/>
            <person name="Lang J.M."/>
            <person name="Coil D.A."/>
            <person name="Eisen J.A."/>
        </authorList>
    </citation>
    <scope>NUCLEOTIDE SEQUENCE [LARGE SCALE GENOMIC DNA]</scope>
    <source>
        <strain evidence="3 4">UCD-SED5</strain>
    </source>
</reference>
<name>A0A0N8GGL5_9BACI</name>
<protein>
    <submittedName>
        <fullName evidence="3">Glycosyl transferase family 2</fullName>
    </submittedName>
</protein>
<dbReference type="PANTHER" id="PTHR11675">
    <property type="entry name" value="N-ACETYLGALACTOSAMINYLTRANSFERASE"/>
    <property type="match status" value="1"/>
</dbReference>
<dbReference type="GO" id="GO:0004653">
    <property type="term" value="F:polypeptide N-acetylgalactosaminyltransferase activity"/>
    <property type="evidence" value="ECO:0007669"/>
    <property type="project" value="TreeGrafter"/>
</dbReference>
<dbReference type="SUPFAM" id="SSF53448">
    <property type="entry name" value="Nucleotide-diphospho-sugar transferases"/>
    <property type="match status" value="1"/>
</dbReference>
<evidence type="ECO:0000313" key="3">
    <source>
        <dbReference type="EMBL" id="KPL58834.1"/>
    </source>
</evidence>
<dbReference type="EMBL" id="LIXZ01000012">
    <property type="protein sequence ID" value="KPL58834.1"/>
    <property type="molecule type" value="Genomic_DNA"/>
</dbReference>
<dbReference type="PATRIC" id="fig|218284.4.peg.1192"/>
<dbReference type="Gene3D" id="3.90.550.10">
    <property type="entry name" value="Spore Coat Polysaccharide Biosynthesis Protein SpsA, Chain A"/>
    <property type="match status" value="1"/>
</dbReference>
<comment type="caution">
    <text evidence="3">The sequence shown here is derived from an EMBL/GenBank/DDBJ whole genome shotgun (WGS) entry which is preliminary data.</text>
</comment>